<gene>
    <name evidence="1" type="ORF">L1987_60063</name>
</gene>
<reference evidence="1 2" key="2">
    <citation type="journal article" date="2022" name="Mol. Ecol. Resour.">
        <title>The genomes of chicory, endive, great burdock and yacon provide insights into Asteraceae paleo-polyploidization history and plant inulin production.</title>
        <authorList>
            <person name="Fan W."/>
            <person name="Wang S."/>
            <person name="Wang H."/>
            <person name="Wang A."/>
            <person name="Jiang F."/>
            <person name="Liu H."/>
            <person name="Zhao H."/>
            <person name="Xu D."/>
            <person name="Zhang Y."/>
        </authorList>
    </citation>
    <scope>NUCLEOTIDE SEQUENCE [LARGE SCALE GENOMIC DNA]</scope>
    <source>
        <strain evidence="2">cv. Yunnan</strain>
        <tissue evidence="1">Leaves</tissue>
    </source>
</reference>
<accession>A0ACB9D7L8</accession>
<protein>
    <submittedName>
        <fullName evidence="1">Uncharacterized protein</fullName>
    </submittedName>
</protein>
<organism evidence="1 2">
    <name type="scientific">Smallanthus sonchifolius</name>
    <dbReference type="NCBI Taxonomy" id="185202"/>
    <lineage>
        <taxon>Eukaryota</taxon>
        <taxon>Viridiplantae</taxon>
        <taxon>Streptophyta</taxon>
        <taxon>Embryophyta</taxon>
        <taxon>Tracheophyta</taxon>
        <taxon>Spermatophyta</taxon>
        <taxon>Magnoliopsida</taxon>
        <taxon>eudicotyledons</taxon>
        <taxon>Gunneridae</taxon>
        <taxon>Pentapetalae</taxon>
        <taxon>asterids</taxon>
        <taxon>campanulids</taxon>
        <taxon>Asterales</taxon>
        <taxon>Asteraceae</taxon>
        <taxon>Asteroideae</taxon>
        <taxon>Heliantheae alliance</taxon>
        <taxon>Millerieae</taxon>
        <taxon>Smallanthus</taxon>
    </lineage>
</organism>
<dbReference type="EMBL" id="CM042037">
    <property type="protein sequence ID" value="KAI3742383.1"/>
    <property type="molecule type" value="Genomic_DNA"/>
</dbReference>
<evidence type="ECO:0000313" key="2">
    <source>
        <dbReference type="Proteomes" id="UP001056120"/>
    </source>
</evidence>
<keyword evidence="2" id="KW-1185">Reference proteome</keyword>
<evidence type="ECO:0000313" key="1">
    <source>
        <dbReference type="EMBL" id="KAI3742383.1"/>
    </source>
</evidence>
<sequence length="282" mass="31406">MDIEKRQMNQIGYSKKTGDSSVNVSKNVKADKVREVDNITAGLGFSNNVLINSDISQTADCKPISPVSMNCFDQIVHVAKDFIPIKFIKEGSSDIASHSVLYPANISNDEVNNILTNKGPCNMDKVAERLKNKKVEENIKAAKFKKPFKACFKCGEEGHVVKHCKQVETSSSSSKRHGSDGKGNKNCFSGSKSTRNNFLNDQKKNYSSRSLYVKPVSHNSMITSKKYSPRYSHAPIPKSPKPSKVKKTYVPKSFASKLKQNIVSNFKSDKTKICKPTQRKSF</sequence>
<proteinExistence type="predicted"/>
<name>A0ACB9D7L8_9ASTR</name>
<reference evidence="2" key="1">
    <citation type="journal article" date="2022" name="Mol. Ecol. Resour.">
        <title>The genomes of chicory, endive, great burdock and yacon provide insights into Asteraceae palaeo-polyploidization history and plant inulin production.</title>
        <authorList>
            <person name="Fan W."/>
            <person name="Wang S."/>
            <person name="Wang H."/>
            <person name="Wang A."/>
            <person name="Jiang F."/>
            <person name="Liu H."/>
            <person name="Zhao H."/>
            <person name="Xu D."/>
            <person name="Zhang Y."/>
        </authorList>
    </citation>
    <scope>NUCLEOTIDE SEQUENCE [LARGE SCALE GENOMIC DNA]</scope>
    <source>
        <strain evidence="2">cv. Yunnan</strain>
    </source>
</reference>
<dbReference type="Proteomes" id="UP001056120">
    <property type="component" value="Linkage Group LG20"/>
</dbReference>
<comment type="caution">
    <text evidence="1">The sequence shown here is derived from an EMBL/GenBank/DDBJ whole genome shotgun (WGS) entry which is preliminary data.</text>
</comment>